<feature type="binding site" evidence="3">
    <location>
        <position position="95"/>
    </location>
    <ligand>
        <name>a divalent metal cation</name>
        <dbReference type="ChEBI" id="CHEBI:60240"/>
        <label>1</label>
    </ligand>
</feature>
<dbReference type="Gene3D" id="3.20.20.140">
    <property type="entry name" value="Metal-dependent hydrolases"/>
    <property type="match status" value="1"/>
</dbReference>
<name>A0A2U8FPK7_9BURK</name>
<dbReference type="PROSITE" id="PS01091">
    <property type="entry name" value="TATD_3"/>
    <property type="match status" value="1"/>
</dbReference>
<dbReference type="GO" id="GO:0005829">
    <property type="term" value="C:cytosol"/>
    <property type="evidence" value="ECO:0007669"/>
    <property type="project" value="TreeGrafter"/>
</dbReference>
<evidence type="ECO:0000256" key="3">
    <source>
        <dbReference type="PIRSR" id="PIRSR005902-1"/>
    </source>
</evidence>
<feature type="binding site" evidence="3">
    <location>
        <position position="213"/>
    </location>
    <ligand>
        <name>a divalent metal cation</name>
        <dbReference type="ChEBI" id="CHEBI:60240"/>
        <label>1</label>
    </ligand>
</feature>
<feature type="binding site" evidence="3">
    <location>
        <position position="6"/>
    </location>
    <ligand>
        <name>a divalent metal cation</name>
        <dbReference type="ChEBI" id="CHEBI:60240"/>
        <label>1</label>
    </ligand>
</feature>
<dbReference type="CDD" id="cd01310">
    <property type="entry name" value="TatD_DNAse"/>
    <property type="match status" value="1"/>
</dbReference>
<comment type="similarity">
    <text evidence="1">Belongs to the metallo-dependent hydrolases superfamily. TatD-type hydrolase family.</text>
</comment>
<dbReference type="EMBL" id="CP029210">
    <property type="protein sequence ID" value="AWI52992.1"/>
    <property type="molecule type" value="Genomic_DNA"/>
</dbReference>
<organism evidence="4 5">
    <name type="scientific">Aquabacterium olei</name>
    <dbReference type="NCBI Taxonomy" id="1296669"/>
    <lineage>
        <taxon>Bacteria</taxon>
        <taxon>Pseudomonadati</taxon>
        <taxon>Pseudomonadota</taxon>
        <taxon>Betaproteobacteria</taxon>
        <taxon>Burkholderiales</taxon>
        <taxon>Aquabacterium</taxon>
    </lineage>
</organism>
<protein>
    <submittedName>
        <fullName evidence="4">DNAase</fullName>
    </submittedName>
</protein>
<dbReference type="SUPFAM" id="SSF51556">
    <property type="entry name" value="Metallo-dependent hydrolases"/>
    <property type="match status" value="1"/>
</dbReference>
<dbReference type="InterPro" id="IPR001130">
    <property type="entry name" value="TatD-like"/>
</dbReference>
<dbReference type="AlphaFoldDB" id="A0A2U8FPK7"/>
<evidence type="ECO:0000313" key="4">
    <source>
        <dbReference type="EMBL" id="AWI52992.1"/>
    </source>
</evidence>
<dbReference type="InterPro" id="IPR032466">
    <property type="entry name" value="Metal_Hydrolase"/>
</dbReference>
<feature type="binding site" evidence="3">
    <location>
        <position position="8"/>
    </location>
    <ligand>
        <name>a divalent metal cation</name>
        <dbReference type="ChEBI" id="CHEBI:60240"/>
        <label>1</label>
    </ligand>
</feature>
<dbReference type="PANTHER" id="PTHR46124">
    <property type="entry name" value="D-AMINOACYL-TRNA DEACYLASE"/>
    <property type="match status" value="1"/>
</dbReference>
<proteinExistence type="inferred from homology"/>
<dbReference type="KEGG" id="aon:DEH84_05775"/>
<keyword evidence="5" id="KW-1185">Reference proteome</keyword>
<dbReference type="Pfam" id="PF01026">
    <property type="entry name" value="TatD_DNase"/>
    <property type="match status" value="1"/>
</dbReference>
<dbReference type="RefSeq" id="WP_109035598.1">
    <property type="nucleotide sequence ID" value="NZ_CP029210.1"/>
</dbReference>
<accession>A0A2U8FPK7</accession>
<feature type="binding site" evidence="3">
    <location>
        <position position="163"/>
    </location>
    <ligand>
        <name>a divalent metal cation</name>
        <dbReference type="ChEBI" id="CHEBI:60240"/>
        <label>2</label>
    </ligand>
</feature>
<reference evidence="4 5" key="1">
    <citation type="submission" date="2018-05" db="EMBL/GenBank/DDBJ databases">
        <title>complete genome sequence of Aquabacterium olei NBRC 110486.</title>
        <authorList>
            <person name="Tang B."/>
            <person name="Chang J."/>
            <person name="Zhang L."/>
            <person name="Yang H."/>
        </authorList>
    </citation>
    <scope>NUCLEOTIDE SEQUENCE [LARGE SCALE GENOMIC DNA]</scope>
    <source>
        <strain evidence="4 5">NBRC 110486</strain>
    </source>
</reference>
<dbReference type="PANTHER" id="PTHR46124:SF3">
    <property type="entry name" value="HYDROLASE"/>
    <property type="match status" value="1"/>
</dbReference>
<evidence type="ECO:0000313" key="5">
    <source>
        <dbReference type="Proteomes" id="UP000244892"/>
    </source>
</evidence>
<evidence type="ECO:0000256" key="2">
    <source>
        <dbReference type="ARBA" id="ARBA00022801"/>
    </source>
</evidence>
<feature type="binding site" evidence="3">
    <location>
        <position position="135"/>
    </location>
    <ligand>
        <name>a divalent metal cation</name>
        <dbReference type="ChEBI" id="CHEBI:60240"/>
        <label>2</label>
    </ligand>
</feature>
<dbReference type="InterPro" id="IPR018228">
    <property type="entry name" value="DNase_TatD-rel_CS"/>
</dbReference>
<sequence>MWIDTHCHLDAPEFDVDRSDVIARARAAGVTLQVVPAVMPSTFESARQAALDAQGAYALGTHPLYAHRAGRDPVAALAAALQQHGADPRLVAVGEIGLDHFVPELQDPASRRAQEGLYAAQLALAAEHGLPVILHVRRSADLLLKHLRRLRDAGRPVPGGIAHAFNGSAQQAQAFVELGFCLGFGGAMTFDRALQIRRLAASLPDHALVLETDAPDIPPHWLYRTAAERAAGAVSRNEPAELPAIGAVLAGLRGGSIEQTRARTTHNALTALPRLRGLGVLL</sequence>
<dbReference type="PIRSF" id="PIRSF005902">
    <property type="entry name" value="DNase_TatD"/>
    <property type="match status" value="1"/>
</dbReference>
<dbReference type="Proteomes" id="UP000244892">
    <property type="component" value="Chromosome"/>
</dbReference>
<evidence type="ECO:0000256" key="1">
    <source>
        <dbReference type="ARBA" id="ARBA00009275"/>
    </source>
</evidence>
<dbReference type="GO" id="GO:0016788">
    <property type="term" value="F:hydrolase activity, acting on ester bonds"/>
    <property type="evidence" value="ECO:0007669"/>
    <property type="project" value="InterPro"/>
</dbReference>
<keyword evidence="2" id="KW-0378">Hydrolase</keyword>
<keyword evidence="3" id="KW-0479">Metal-binding</keyword>
<gene>
    <name evidence="4" type="ORF">DEH84_05775</name>
</gene>
<dbReference type="GO" id="GO:0046872">
    <property type="term" value="F:metal ion binding"/>
    <property type="evidence" value="ECO:0007669"/>
    <property type="project" value="UniProtKB-KW"/>
</dbReference>
<dbReference type="OrthoDB" id="9810005at2"/>